<feature type="compositionally biased region" description="Low complexity" evidence="1">
    <location>
        <begin position="490"/>
        <end position="499"/>
    </location>
</feature>
<feature type="compositionally biased region" description="Polar residues" evidence="1">
    <location>
        <begin position="563"/>
        <end position="582"/>
    </location>
</feature>
<feature type="compositionally biased region" description="Acidic residues" evidence="1">
    <location>
        <begin position="691"/>
        <end position="701"/>
    </location>
</feature>
<organism evidence="2 3">
    <name type="scientific">Anopheles christyi</name>
    <dbReference type="NCBI Taxonomy" id="43041"/>
    <lineage>
        <taxon>Eukaryota</taxon>
        <taxon>Metazoa</taxon>
        <taxon>Ecdysozoa</taxon>
        <taxon>Arthropoda</taxon>
        <taxon>Hexapoda</taxon>
        <taxon>Insecta</taxon>
        <taxon>Pterygota</taxon>
        <taxon>Neoptera</taxon>
        <taxon>Endopterygota</taxon>
        <taxon>Diptera</taxon>
        <taxon>Nematocera</taxon>
        <taxon>Culicoidea</taxon>
        <taxon>Culicidae</taxon>
        <taxon>Anophelinae</taxon>
        <taxon>Anopheles</taxon>
    </lineage>
</organism>
<reference evidence="3" key="1">
    <citation type="submission" date="2013-03" db="EMBL/GenBank/DDBJ databases">
        <title>The Genome Sequence of Anopheles christyi ACHKN1017.</title>
        <authorList>
            <consortium name="The Broad Institute Genomics Platform"/>
            <person name="Neafsey D.E."/>
            <person name="Besansky N."/>
            <person name="Walker B."/>
            <person name="Young S.K."/>
            <person name="Zeng Q."/>
            <person name="Gargeya S."/>
            <person name="Fitzgerald M."/>
            <person name="Haas B."/>
            <person name="Abouelleil A."/>
            <person name="Allen A.W."/>
            <person name="Alvarado L."/>
            <person name="Arachchi H.M."/>
            <person name="Berlin A.M."/>
            <person name="Chapman S.B."/>
            <person name="Gainer-Dewar J."/>
            <person name="Goldberg J."/>
            <person name="Griggs A."/>
            <person name="Gujja S."/>
            <person name="Hansen M."/>
            <person name="Howarth C."/>
            <person name="Imamovic A."/>
            <person name="Ireland A."/>
            <person name="Larimer J."/>
            <person name="McCowan C."/>
            <person name="Murphy C."/>
            <person name="Pearson M."/>
            <person name="Poon T.W."/>
            <person name="Priest M."/>
            <person name="Roberts A."/>
            <person name="Saif S."/>
            <person name="Shea T."/>
            <person name="Sisk P."/>
            <person name="Sykes S."/>
            <person name="Wortman J."/>
            <person name="Nusbaum C."/>
            <person name="Birren B."/>
        </authorList>
    </citation>
    <scope>NUCLEOTIDE SEQUENCE [LARGE SCALE GENOMIC DNA]</scope>
    <source>
        <strain evidence="3">ACHKN1017</strain>
    </source>
</reference>
<proteinExistence type="predicted"/>
<evidence type="ECO:0000313" key="3">
    <source>
        <dbReference type="Proteomes" id="UP000075881"/>
    </source>
</evidence>
<dbReference type="EnsemblMetazoa" id="ACHR001836-RA">
    <property type="protein sequence ID" value="ACHR001836-PA"/>
    <property type="gene ID" value="ACHR001836"/>
</dbReference>
<reference evidence="2" key="2">
    <citation type="submission" date="2020-05" db="UniProtKB">
        <authorList>
            <consortium name="EnsemblMetazoa"/>
        </authorList>
    </citation>
    <scope>IDENTIFICATION</scope>
    <source>
        <strain evidence="2">ACHKN1017</strain>
    </source>
</reference>
<dbReference type="Proteomes" id="UP000075881">
    <property type="component" value="Unassembled WGS sequence"/>
</dbReference>
<dbReference type="AlphaFoldDB" id="A0A182JTK4"/>
<dbReference type="VEuPathDB" id="VectorBase:ACHR001836"/>
<feature type="region of interest" description="Disordered" evidence="1">
    <location>
        <begin position="118"/>
        <end position="140"/>
    </location>
</feature>
<sequence>MEYKEECDVAIMVHNYLIEQRLMRVAEEFSKASPYLPKNNRCPGGCMYLTAPFRSLQEVVREYVALHRKMKLLLMNYHKEVSLPHEKTTWEKVQYVVECFHSKMSAEQAAPDYAIAERSSTPTENSSFHSNNVPSEDGRYNRQGNLVVQEPIEKPASQPDDPIIYQYADPLQMTLPVHSQLDQGHFVYQLEDLQRVTLSNGDDGGVVEQNPADQQMVLYVVDESGQRLETNGESIVLVNNQDMQGCSPAMTISYEEDVTVGQHVEIRTEFAGSGTPVQHDVPSSELPSLPALMKSELQQAKETIPLQPADQTIAAPNEIVHEEPTRQSEQAKVYAVEQQAAVPMEQLPPVTPVEPKMPLPTVKCTELKPPVPKFKIDLDALEEWNRIRSINKSNFDDYMRETIYLAEARNRLADVLNDKKKCEKKTAASVSKLLSPGPRPTKAKSVLSYANKIKPPRSTVAMKKCSVRMKQPLPLGEQGKKPPAVSITLDSDSSDFASSMDEEDGGVREMTQNIKRYRRQQTQQPTGQSKEKQTKEPTTLSNTFNSPASMQPRTNIVVGRSPRPTTVKRNLSNRTPSTSPISTPKKRTKQRHQQPTVPVTSRVGTARQQQMQAKRQALPVVKKKSGEKTKPAALVEAASNNRRPVRACAARRSNEKLIAADKDKTKPPLSCQPLPRKQTNEENVPPRGADAEEPITVEEVSESITNATTTISIADTTKQQPPILEEETPTPVEVGEAAIYAVLAQLHGAD</sequence>
<evidence type="ECO:0000313" key="2">
    <source>
        <dbReference type="EnsemblMetazoa" id="ACHR001836-PA"/>
    </source>
</evidence>
<evidence type="ECO:0000256" key="1">
    <source>
        <dbReference type="SAM" id="MobiDB-lite"/>
    </source>
</evidence>
<feature type="compositionally biased region" description="Low complexity" evidence="1">
    <location>
        <begin position="703"/>
        <end position="717"/>
    </location>
</feature>
<name>A0A182JTK4_9DIPT</name>
<accession>A0A182JTK4</accession>
<feature type="compositionally biased region" description="Polar residues" evidence="1">
    <location>
        <begin position="536"/>
        <end position="554"/>
    </location>
</feature>
<protein>
    <submittedName>
        <fullName evidence="2">Uncharacterized protein</fullName>
    </submittedName>
</protein>
<feature type="compositionally biased region" description="Polar residues" evidence="1">
    <location>
        <begin position="510"/>
        <end position="528"/>
    </location>
</feature>
<feature type="compositionally biased region" description="Polar residues" evidence="1">
    <location>
        <begin position="593"/>
        <end position="603"/>
    </location>
</feature>
<keyword evidence="3" id="KW-1185">Reference proteome</keyword>
<feature type="region of interest" description="Disordered" evidence="1">
    <location>
        <begin position="471"/>
        <end position="605"/>
    </location>
</feature>
<feature type="region of interest" description="Disordered" evidence="1">
    <location>
        <begin position="660"/>
        <end position="731"/>
    </location>
</feature>
<feature type="compositionally biased region" description="Polar residues" evidence="1">
    <location>
        <begin position="118"/>
        <end position="134"/>
    </location>
</feature>
<feature type="region of interest" description="Disordered" evidence="1">
    <location>
        <begin position="612"/>
        <end position="631"/>
    </location>
</feature>